<keyword evidence="4" id="KW-1185">Reference proteome</keyword>
<reference evidence="4" key="1">
    <citation type="journal article" date="2019" name="Int. J. Syst. Evol. Microbiol.">
        <title>The Global Catalogue of Microorganisms (GCM) 10K type strain sequencing project: providing services to taxonomists for standard genome sequencing and annotation.</title>
        <authorList>
            <consortium name="The Broad Institute Genomics Platform"/>
            <consortium name="The Broad Institute Genome Sequencing Center for Infectious Disease"/>
            <person name="Wu L."/>
            <person name="Ma J."/>
        </authorList>
    </citation>
    <scope>NUCLEOTIDE SEQUENCE [LARGE SCALE GENOMIC DNA]</scope>
    <source>
        <strain evidence="4">JCM 18298</strain>
    </source>
</reference>
<evidence type="ECO:0000313" key="4">
    <source>
        <dbReference type="Proteomes" id="UP001500603"/>
    </source>
</evidence>
<comment type="caution">
    <text evidence="3">The sequence shown here is derived from an EMBL/GenBank/DDBJ whole genome shotgun (WGS) entry which is preliminary data.</text>
</comment>
<gene>
    <name evidence="3" type="ORF">GCM10023318_48690</name>
</gene>
<accession>A0ABP9KQ86</accession>
<evidence type="ECO:0000256" key="1">
    <source>
        <dbReference type="ARBA" id="ARBA00022553"/>
    </source>
</evidence>
<protein>
    <recommendedName>
        <fullName evidence="2">FHA domain-containing protein</fullName>
    </recommendedName>
</protein>
<evidence type="ECO:0000313" key="3">
    <source>
        <dbReference type="EMBL" id="GAA5063667.1"/>
    </source>
</evidence>
<feature type="domain" description="FHA" evidence="2">
    <location>
        <begin position="54"/>
        <end position="95"/>
    </location>
</feature>
<dbReference type="InterPro" id="IPR008984">
    <property type="entry name" value="SMAD_FHA_dom_sf"/>
</dbReference>
<dbReference type="EMBL" id="BAABJM010000005">
    <property type="protein sequence ID" value="GAA5063667.1"/>
    <property type="molecule type" value="Genomic_DNA"/>
</dbReference>
<organism evidence="3 4">
    <name type="scientific">Nocardia callitridis</name>
    <dbReference type="NCBI Taxonomy" id="648753"/>
    <lineage>
        <taxon>Bacteria</taxon>
        <taxon>Bacillati</taxon>
        <taxon>Actinomycetota</taxon>
        <taxon>Actinomycetes</taxon>
        <taxon>Mycobacteriales</taxon>
        <taxon>Nocardiaceae</taxon>
        <taxon>Nocardia</taxon>
    </lineage>
</organism>
<dbReference type="SUPFAM" id="SSF49879">
    <property type="entry name" value="SMAD/FHA domain"/>
    <property type="match status" value="1"/>
</dbReference>
<evidence type="ECO:0000259" key="2">
    <source>
        <dbReference type="PROSITE" id="PS50006"/>
    </source>
</evidence>
<keyword evidence="1" id="KW-0597">Phosphoprotein</keyword>
<sequence>MLRRPDHRTHNRTYALTATDRGLIGGVGDATAGSISVLSTAGGVNGYPEEGNTIQFGRNLREVDVGIGQDDLRLSRVHGVLTYRRNCWQLSNTGTVPIRLPADRRLFAGEEPFPLPTGYTPLFIRGSHRREHVLEVYVTSDDGRARTPRYEDVTDVPPPWPLKSDEKLVLVALGQSYLYHERWPQPWTWKDTATLLTALQPGAGWSERIVADTVGRVRFRLSDEKYARRCGRAPVPGLTRDQLTEPIGNMLNHNLVRELIDSTTLVPRDLDLLEEH</sequence>
<dbReference type="RefSeq" id="WP_345498140.1">
    <property type="nucleotide sequence ID" value="NZ_BAABJM010000005.1"/>
</dbReference>
<name>A0ABP9KQ86_9NOCA</name>
<dbReference type="InterPro" id="IPR000253">
    <property type="entry name" value="FHA_dom"/>
</dbReference>
<proteinExistence type="predicted"/>
<dbReference type="Proteomes" id="UP001500603">
    <property type="component" value="Unassembled WGS sequence"/>
</dbReference>
<dbReference type="PROSITE" id="PS50006">
    <property type="entry name" value="FHA_DOMAIN"/>
    <property type="match status" value="1"/>
</dbReference>